<keyword evidence="2" id="KW-1185">Reference proteome</keyword>
<gene>
    <name evidence="1" type="ORF">TREES_T100015957</name>
</gene>
<name>L9KS06_TUPCH</name>
<accession>L9KS06</accession>
<evidence type="ECO:0000313" key="1">
    <source>
        <dbReference type="EMBL" id="ELW65730.1"/>
    </source>
</evidence>
<dbReference type="InParanoid" id="L9KS06"/>
<dbReference type="AlphaFoldDB" id="L9KS06"/>
<sequence length="89" mass="9574">MCPLPMGFVRDQVSLQISILTISSLRGHGHLASTAPSSSSAVIPGNFSILWKTRAVTCAPAYTDVYFCFALATHTLELSITQSHPILKV</sequence>
<reference evidence="2" key="1">
    <citation type="submission" date="2012-07" db="EMBL/GenBank/DDBJ databases">
        <title>Genome of the Chinese tree shrew, a rising model animal genetically related to primates.</title>
        <authorList>
            <person name="Zhang G."/>
            <person name="Fan Y."/>
            <person name="Yao Y."/>
            <person name="Huang Z."/>
        </authorList>
    </citation>
    <scope>NUCLEOTIDE SEQUENCE [LARGE SCALE GENOMIC DNA]</scope>
</reference>
<organism evidence="1 2">
    <name type="scientific">Tupaia chinensis</name>
    <name type="common">Chinese tree shrew</name>
    <name type="synonym">Tupaia belangeri chinensis</name>
    <dbReference type="NCBI Taxonomy" id="246437"/>
    <lineage>
        <taxon>Eukaryota</taxon>
        <taxon>Metazoa</taxon>
        <taxon>Chordata</taxon>
        <taxon>Craniata</taxon>
        <taxon>Vertebrata</taxon>
        <taxon>Euteleostomi</taxon>
        <taxon>Mammalia</taxon>
        <taxon>Eutheria</taxon>
        <taxon>Euarchontoglires</taxon>
        <taxon>Scandentia</taxon>
        <taxon>Tupaiidae</taxon>
        <taxon>Tupaia</taxon>
    </lineage>
</organism>
<evidence type="ECO:0000313" key="2">
    <source>
        <dbReference type="Proteomes" id="UP000011518"/>
    </source>
</evidence>
<reference evidence="2" key="2">
    <citation type="journal article" date="2013" name="Nat. Commun.">
        <title>Genome of the Chinese tree shrew.</title>
        <authorList>
            <person name="Fan Y."/>
            <person name="Huang Z.Y."/>
            <person name="Cao C.C."/>
            <person name="Chen C.S."/>
            <person name="Chen Y.X."/>
            <person name="Fan D.D."/>
            <person name="He J."/>
            <person name="Hou H.L."/>
            <person name="Hu L."/>
            <person name="Hu X.T."/>
            <person name="Jiang X.T."/>
            <person name="Lai R."/>
            <person name="Lang Y.S."/>
            <person name="Liang B."/>
            <person name="Liao S.G."/>
            <person name="Mu D."/>
            <person name="Ma Y.Y."/>
            <person name="Niu Y.Y."/>
            <person name="Sun X.Q."/>
            <person name="Xia J.Q."/>
            <person name="Xiao J."/>
            <person name="Xiong Z.Q."/>
            <person name="Xu L."/>
            <person name="Yang L."/>
            <person name="Zhang Y."/>
            <person name="Zhao W."/>
            <person name="Zhao X.D."/>
            <person name="Zheng Y.T."/>
            <person name="Zhou J.M."/>
            <person name="Zhu Y.B."/>
            <person name="Zhang G.J."/>
            <person name="Wang J."/>
            <person name="Yao Y.G."/>
        </authorList>
    </citation>
    <scope>NUCLEOTIDE SEQUENCE [LARGE SCALE GENOMIC DNA]</scope>
</reference>
<protein>
    <submittedName>
        <fullName evidence="1">Uncharacterized protein</fullName>
    </submittedName>
</protein>
<dbReference type="Proteomes" id="UP000011518">
    <property type="component" value="Unassembled WGS sequence"/>
</dbReference>
<dbReference type="EMBL" id="KB320677">
    <property type="protein sequence ID" value="ELW65730.1"/>
    <property type="molecule type" value="Genomic_DNA"/>
</dbReference>
<proteinExistence type="predicted"/>